<dbReference type="Proteomes" id="UP000834106">
    <property type="component" value="Chromosome 16"/>
</dbReference>
<name>A0AAD2A049_9LAMI</name>
<accession>A0AAD2A049</accession>
<dbReference type="GO" id="GO:0051513">
    <property type="term" value="P:regulation of monopolar cell growth"/>
    <property type="evidence" value="ECO:0007669"/>
    <property type="project" value="InterPro"/>
</dbReference>
<proteinExistence type="predicted"/>
<dbReference type="EMBL" id="OU503051">
    <property type="protein sequence ID" value="CAI9778801.1"/>
    <property type="molecule type" value="Genomic_DNA"/>
</dbReference>
<evidence type="ECO:0000313" key="1">
    <source>
        <dbReference type="EMBL" id="CAI9778801.1"/>
    </source>
</evidence>
<protein>
    <submittedName>
        <fullName evidence="1">Uncharacterized protein</fullName>
    </submittedName>
</protein>
<keyword evidence="2" id="KW-1185">Reference proteome</keyword>
<dbReference type="AlphaFoldDB" id="A0AAD2A049"/>
<organism evidence="1 2">
    <name type="scientific">Fraxinus pennsylvanica</name>
    <dbReference type="NCBI Taxonomy" id="56036"/>
    <lineage>
        <taxon>Eukaryota</taxon>
        <taxon>Viridiplantae</taxon>
        <taxon>Streptophyta</taxon>
        <taxon>Embryophyta</taxon>
        <taxon>Tracheophyta</taxon>
        <taxon>Spermatophyta</taxon>
        <taxon>Magnoliopsida</taxon>
        <taxon>eudicotyledons</taxon>
        <taxon>Gunneridae</taxon>
        <taxon>Pentapetalae</taxon>
        <taxon>asterids</taxon>
        <taxon>lamiids</taxon>
        <taxon>Lamiales</taxon>
        <taxon>Oleaceae</taxon>
        <taxon>Oleeae</taxon>
        <taxon>Fraxinus</taxon>
    </lineage>
</organism>
<dbReference type="InterPro" id="IPR033334">
    <property type="entry name" value="LNG1/2"/>
</dbReference>
<reference evidence="1" key="1">
    <citation type="submission" date="2023-05" db="EMBL/GenBank/DDBJ databases">
        <authorList>
            <person name="Huff M."/>
        </authorList>
    </citation>
    <scope>NUCLEOTIDE SEQUENCE</scope>
</reference>
<evidence type="ECO:0000313" key="2">
    <source>
        <dbReference type="Proteomes" id="UP000834106"/>
    </source>
</evidence>
<dbReference type="PANTHER" id="PTHR31680:SF12">
    <property type="entry name" value="OS11G0587300 PROTEIN"/>
    <property type="match status" value="1"/>
</dbReference>
<sequence length="126" mass="14416">MLCVLDNAVFETPSHADPIKYSSKSKKTEQPREFIRQVNLSPRKTSTHRKGFFDSTGIFLEPKQTISIEGEIEKRLKMREIDETSKDLETLKQILEALQLKDSCILRSFRSKINSVIGTSSTMSLH</sequence>
<dbReference type="PANTHER" id="PTHR31680">
    <property type="entry name" value="LONGIFOLIA PROTEIN"/>
    <property type="match status" value="1"/>
</dbReference>
<gene>
    <name evidence="1" type="ORF">FPE_LOCUS26231</name>
</gene>